<dbReference type="Proteomes" id="UP000838748">
    <property type="component" value="Unassembled WGS sequence"/>
</dbReference>
<gene>
    <name evidence="2" type="ORF">VMF7928_01174</name>
</gene>
<evidence type="ECO:0000256" key="1">
    <source>
        <dbReference type="SAM" id="Phobius"/>
    </source>
</evidence>
<reference evidence="2" key="1">
    <citation type="submission" date="2021-11" db="EMBL/GenBank/DDBJ databases">
        <authorList>
            <person name="Rodrigo-Torres L."/>
            <person name="Arahal R. D."/>
            <person name="Lucena T."/>
        </authorList>
    </citation>
    <scope>NUCLEOTIDE SEQUENCE</scope>
    <source>
        <strain evidence="2">CECT 7928</strain>
    </source>
</reference>
<keyword evidence="3" id="KW-1185">Reference proteome</keyword>
<name>A0ABN8E043_9VIBR</name>
<keyword evidence="1" id="KW-1133">Transmembrane helix</keyword>
<feature type="transmembrane region" description="Helical" evidence="1">
    <location>
        <begin position="6"/>
        <end position="35"/>
    </location>
</feature>
<organism evidence="2 3">
    <name type="scientific">Vibrio marisflavi CECT 7928</name>
    <dbReference type="NCBI Taxonomy" id="634439"/>
    <lineage>
        <taxon>Bacteria</taxon>
        <taxon>Pseudomonadati</taxon>
        <taxon>Pseudomonadota</taxon>
        <taxon>Gammaproteobacteria</taxon>
        <taxon>Vibrionales</taxon>
        <taxon>Vibrionaceae</taxon>
        <taxon>Vibrio</taxon>
    </lineage>
</organism>
<sequence length="70" mass="7970">MKKYLILIFAAFVGFFTLLTSLFLAIPLAIVAVLAGKKMQSQIKKQQQTYTQTEDPSRVIEGEYEDLSRK</sequence>
<dbReference type="EMBL" id="CAKLDM010000001">
    <property type="protein sequence ID" value="CAH0537563.1"/>
    <property type="molecule type" value="Genomic_DNA"/>
</dbReference>
<accession>A0ABN8E043</accession>
<evidence type="ECO:0000313" key="2">
    <source>
        <dbReference type="EMBL" id="CAH0537563.1"/>
    </source>
</evidence>
<comment type="caution">
    <text evidence="2">The sequence shown here is derived from an EMBL/GenBank/DDBJ whole genome shotgun (WGS) entry which is preliminary data.</text>
</comment>
<proteinExistence type="predicted"/>
<keyword evidence="1" id="KW-0812">Transmembrane</keyword>
<evidence type="ECO:0008006" key="4">
    <source>
        <dbReference type="Google" id="ProtNLM"/>
    </source>
</evidence>
<keyword evidence="1" id="KW-0472">Membrane</keyword>
<evidence type="ECO:0000313" key="3">
    <source>
        <dbReference type="Proteomes" id="UP000838748"/>
    </source>
</evidence>
<protein>
    <recommendedName>
        <fullName evidence="4">Hydroxylamine reductase</fullName>
    </recommendedName>
</protein>
<dbReference type="RefSeq" id="WP_237360527.1">
    <property type="nucleotide sequence ID" value="NZ_CAKLDM010000001.1"/>
</dbReference>